<organism evidence="1">
    <name type="scientific">marine sediment metagenome</name>
    <dbReference type="NCBI Taxonomy" id="412755"/>
    <lineage>
        <taxon>unclassified sequences</taxon>
        <taxon>metagenomes</taxon>
        <taxon>ecological metagenomes</taxon>
    </lineage>
</organism>
<gene>
    <name evidence="1" type="ORF">S01H1_81053</name>
</gene>
<protein>
    <submittedName>
        <fullName evidence="1">Uncharacterized protein</fullName>
    </submittedName>
</protein>
<evidence type="ECO:0000313" key="1">
    <source>
        <dbReference type="EMBL" id="GAG51783.1"/>
    </source>
</evidence>
<dbReference type="AlphaFoldDB" id="X0YTV7"/>
<comment type="caution">
    <text evidence="1">The sequence shown here is derived from an EMBL/GenBank/DDBJ whole genome shotgun (WGS) entry which is preliminary data.</text>
</comment>
<name>X0YTV7_9ZZZZ</name>
<reference evidence="1" key="1">
    <citation type="journal article" date="2014" name="Front. Microbiol.">
        <title>High frequency of phylogenetically diverse reductive dehalogenase-homologous genes in deep subseafloor sedimentary metagenomes.</title>
        <authorList>
            <person name="Kawai M."/>
            <person name="Futagami T."/>
            <person name="Toyoda A."/>
            <person name="Takaki Y."/>
            <person name="Nishi S."/>
            <person name="Hori S."/>
            <person name="Arai W."/>
            <person name="Tsubouchi T."/>
            <person name="Morono Y."/>
            <person name="Uchiyama I."/>
            <person name="Ito T."/>
            <person name="Fujiyama A."/>
            <person name="Inagaki F."/>
            <person name="Takami H."/>
        </authorList>
    </citation>
    <scope>NUCLEOTIDE SEQUENCE</scope>
    <source>
        <strain evidence="1">Expedition CK06-06</strain>
    </source>
</reference>
<proteinExistence type="predicted"/>
<dbReference type="EMBL" id="BARS01054804">
    <property type="protein sequence ID" value="GAG51783.1"/>
    <property type="molecule type" value="Genomic_DNA"/>
</dbReference>
<sequence>MVKVYELMDASVIWQWMKWGPIIKEQRIRYGFPDLNIWFEYLADEMYRIRRQRGVTAEPSETFGHYISDE</sequence>
<accession>X0YTV7</accession>